<keyword evidence="1" id="KW-1133">Transmembrane helix</keyword>
<comment type="caution">
    <text evidence="2">The sequence shown here is derived from an EMBL/GenBank/DDBJ whole genome shotgun (WGS) entry which is preliminary data.</text>
</comment>
<evidence type="ECO:0000256" key="1">
    <source>
        <dbReference type="SAM" id="Phobius"/>
    </source>
</evidence>
<evidence type="ECO:0000313" key="3">
    <source>
        <dbReference type="Proteomes" id="UP000024635"/>
    </source>
</evidence>
<reference evidence="3" key="1">
    <citation type="journal article" date="2015" name="Nat. Genet.">
        <title>The genome and transcriptome of the zoonotic hookworm Ancylostoma ceylanicum identify infection-specific gene families.</title>
        <authorList>
            <person name="Schwarz E.M."/>
            <person name="Hu Y."/>
            <person name="Antoshechkin I."/>
            <person name="Miller M.M."/>
            <person name="Sternberg P.W."/>
            <person name="Aroian R.V."/>
        </authorList>
    </citation>
    <scope>NUCLEOTIDE SEQUENCE</scope>
    <source>
        <strain evidence="3">HY135</strain>
    </source>
</reference>
<dbReference type="Proteomes" id="UP000024635">
    <property type="component" value="Unassembled WGS sequence"/>
</dbReference>
<accession>A0A016VQ08</accession>
<name>A0A016VQ08_9BILA</name>
<gene>
    <name evidence="2" type="primary">Acey_s0006.g2791</name>
    <name evidence="2" type="ORF">Y032_0006g2791</name>
</gene>
<dbReference type="EMBL" id="JARK01001342">
    <property type="protein sequence ID" value="EYC29107.1"/>
    <property type="molecule type" value="Genomic_DNA"/>
</dbReference>
<organism evidence="2 3">
    <name type="scientific">Ancylostoma ceylanicum</name>
    <dbReference type="NCBI Taxonomy" id="53326"/>
    <lineage>
        <taxon>Eukaryota</taxon>
        <taxon>Metazoa</taxon>
        <taxon>Ecdysozoa</taxon>
        <taxon>Nematoda</taxon>
        <taxon>Chromadorea</taxon>
        <taxon>Rhabditida</taxon>
        <taxon>Rhabditina</taxon>
        <taxon>Rhabditomorpha</taxon>
        <taxon>Strongyloidea</taxon>
        <taxon>Ancylostomatidae</taxon>
        <taxon>Ancylostomatinae</taxon>
        <taxon>Ancylostoma</taxon>
    </lineage>
</organism>
<protein>
    <submittedName>
        <fullName evidence="2">Uncharacterized protein</fullName>
    </submittedName>
</protein>
<feature type="transmembrane region" description="Helical" evidence="1">
    <location>
        <begin position="71"/>
        <end position="94"/>
    </location>
</feature>
<evidence type="ECO:0000313" key="2">
    <source>
        <dbReference type="EMBL" id="EYC29107.1"/>
    </source>
</evidence>
<keyword evidence="3" id="KW-1185">Reference proteome</keyword>
<dbReference type="AlphaFoldDB" id="A0A016VQ08"/>
<sequence length="96" mass="10892">MEFQLRSGIVLILKICTFFTVTATIQQSRYIYEQSDYYDIPLFTVRNLLAMSSSPSPQFHRGGGSPDLTPLFLSNLIVFWIWIMIPASAVTNIANN</sequence>
<proteinExistence type="predicted"/>
<keyword evidence="1" id="KW-0812">Transmembrane</keyword>
<keyword evidence="1" id="KW-0472">Membrane</keyword>